<name>A0A2A2M5B3_9BILA</name>
<dbReference type="EMBL" id="LIAE01005306">
    <property type="protein sequence ID" value="PAV93427.1"/>
    <property type="molecule type" value="Genomic_DNA"/>
</dbReference>
<organism evidence="2 3">
    <name type="scientific">Diploscapter pachys</name>
    <dbReference type="NCBI Taxonomy" id="2018661"/>
    <lineage>
        <taxon>Eukaryota</taxon>
        <taxon>Metazoa</taxon>
        <taxon>Ecdysozoa</taxon>
        <taxon>Nematoda</taxon>
        <taxon>Chromadorea</taxon>
        <taxon>Rhabditida</taxon>
        <taxon>Rhabditina</taxon>
        <taxon>Rhabditomorpha</taxon>
        <taxon>Rhabditoidea</taxon>
        <taxon>Rhabditidae</taxon>
        <taxon>Diploscapter</taxon>
    </lineage>
</organism>
<proteinExistence type="predicted"/>
<feature type="compositionally biased region" description="Basic and acidic residues" evidence="1">
    <location>
        <begin position="129"/>
        <end position="140"/>
    </location>
</feature>
<dbReference type="Proteomes" id="UP000218231">
    <property type="component" value="Unassembled WGS sequence"/>
</dbReference>
<feature type="compositionally biased region" description="Basic residues" evidence="1">
    <location>
        <begin position="152"/>
        <end position="165"/>
    </location>
</feature>
<protein>
    <submittedName>
        <fullName evidence="2">Uncharacterized protein</fullName>
    </submittedName>
</protein>
<comment type="caution">
    <text evidence="2">The sequence shown here is derived from an EMBL/GenBank/DDBJ whole genome shotgun (WGS) entry which is preliminary data.</text>
</comment>
<reference evidence="2 3" key="1">
    <citation type="journal article" date="2017" name="Curr. Biol.">
        <title>Genome architecture and evolution of a unichromosomal asexual nematode.</title>
        <authorList>
            <person name="Fradin H."/>
            <person name="Zegar C."/>
            <person name="Gutwein M."/>
            <person name="Lucas J."/>
            <person name="Kovtun M."/>
            <person name="Corcoran D."/>
            <person name="Baugh L.R."/>
            <person name="Kiontke K."/>
            <person name="Gunsalus K."/>
            <person name="Fitch D.H."/>
            <person name="Piano F."/>
        </authorList>
    </citation>
    <scope>NUCLEOTIDE SEQUENCE [LARGE SCALE GENOMIC DNA]</scope>
    <source>
        <strain evidence="2">PF1309</strain>
    </source>
</reference>
<feature type="region of interest" description="Disordered" evidence="1">
    <location>
        <begin position="127"/>
        <end position="182"/>
    </location>
</feature>
<keyword evidence="3" id="KW-1185">Reference proteome</keyword>
<accession>A0A2A2M5B3</accession>
<gene>
    <name evidence="2" type="ORF">WR25_16511</name>
</gene>
<sequence>MVVRQRQHVDRGADSLGDHLPGYDVAVMLQHRQQDAVAGLQLRHSPALRDEVDPFGRAAGEDDLVGSCRADEARDLLARGFIGQRHVGGTLVHAAVDGRIGLAIGAGNRVEHGLRLLRGGGGVEIRPAGGDRGEVGEPVERGFGGGHATAPHARKWTKWRVRNPSKRPLPSGEGGSRKAAEG</sequence>
<evidence type="ECO:0000256" key="1">
    <source>
        <dbReference type="SAM" id="MobiDB-lite"/>
    </source>
</evidence>
<dbReference type="AlphaFoldDB" id="A0A2A2M5B3"/>
<evidence type="ECO:0000313" key="2">
    <source>
        <dbReference type="EMBL" id="PAV93427.1"/>
    </source>
</evidence>
<evidence type="ECO:0000313" key="3">
    <source>
        <dbReference type="Proteomes" id="UP000218231"/>
    </source>
</evidence>